<dbReference type="Proteomes" id="UP000801428">
    <property type="component" value="Unassembled WGS sequence"/>
</dbReference>
<sequence>MESPPPPHPPPPPPPPPSSSSSQPPPPPPPMPALYGKAWSKDELLLWGRERQWEVILHYLEAPTSADQQEREAMARLDVARFWAYLNETNPGSAQKFSMYPFRFR</sequence>
<protein>
    <submittedName>
        <fullName evidence="2">Uncharacterized protein</fullName>
    </submittedName>
</protein>
<organism evidence="2 3">
    <name type="scientific">Curvularia kusanoi</name>
    <name type="common">Cochliobolus kusanoi</name>
    <dbReference type="NCBI Taxonomy" id="90978"/>
    <lineage>
        <taxon>Eukaryota</taxon>
        <taxon>Fungi</taxon>
        <taxon>Dikarya</taxon>
        <taxon>Ascomycota</taxon>
        <taxon>Pezizomycotina</taxon>
        <taxon>Dothideomycetes</taxon>
        <taxon>Pleosporomycetidae</taxon>
        <taxon>Pleosporales</taxon>
        <taxon>Pleosporineae</taxon>
        <taxon>Pleosporaceae</taxon>
        <taxon>Curvularia</taxon>
    </lineage>
</organism>
<name>A0A9P4TLX2_CURKU</name>
<evidence type="ECO:0000256" key="1">
    <source>
        <dbReference type="SAM" id="MobiDB-lite"/>
    </source>
</evidence>
<dbReference type="EMBL" id="SWKU01000004">
    <property type="protein sequence ID" value="KAF3007805.1"/>
    <property type="molecule type" value="Genomic_DNA"/>
</dbReference>
<feature type="region of interest" description="Disordered" evidence="1">
    <location>
        <begin position="1"/>
        <end position="34"/>
    </location>
</feature>
<comment type="caution">
    <text evidence="2">The sequence shown here is derived from an EMBL/GenBank/DDBJ whole genome shotgun (WGS) entry which is preliminary data.</text>
</comment>
<proteinExistence type="predicted"/>
<keyword evidence="3" id="KW-1185">Reference proteome</keyword>
<evidence type="ECO:0000313" key="2">
    <source>
        <dbReference type="EMBL" id="KAF3007805.1"/>
    </source>
</evidence>
<gene>
    <name evidence="2" type="ORF">E8E13_010485</name>
</gene>
<accession>A0A9P4TLX2</accession>
<dbReference type="AlphaFoldDB" id="A0A9P4TLX2"/>
<evidence type="ECO:0000313" key="3">
    <source>
        <dbReference type="Proteomes" id="UP000801428"/>
    </source>
</evidence>
<feature type="compositionally biased region" description="Pro residues" evidence="1">
    <location>
        <begin position="1"/>
        <end position="32"/>
    </location>
</feature>
<reference evidence="2" key="1">
    <citation type="submission" date="2019-04" db="EMBL/GenBank/DDBJ databases">
        <title>Sequencing of skin fungus with MAO and IRED activity.</title>
        <authorList>
            <person name="Marsaioli A.J."/>
            <person name="Bonatto J.M.C."/>
            <person name="Reis Junior O."/>
        </authorList>
    </citation>
    <scope>NUCLEOTIDE SEQUENCE</scope>
    <source>
        <strain evidence="2">30M1</strain>
    </source>
</reference>